<dbReference type="PANTHER" id="PTHR43213">
    <property type="entry name" value="BIFUNCTIONAL DTTP/UTP PYROPHOSPHATASE/METHYLTRANSFERASE PROTEIN-RELATED"/>
    <property type="match status" value="1"/>
</dbReference>
<dbReference type="Proteomes" id="UP000235122">
    <property type="component" value="Unassembled WGS sequence"/>
</dbReference>
<dbReference type="GO" id="GO:0005737">
    <property type="term" value="C:cytoplasm"/>
    <property type="evidence" value="ECO:0007669"/>
    <property type="project" value="UniProtKB-SubCell"/>
</dbReference>
<dbReference type="RefSeq" id="WP_024330992.1">
    <property type="nucleotide sequence ID" value="NZ_JASOXK010000002.1"/>
</dbReference>
<keyword evidence="3" id="KW-0546">Nucleotide metabolism</keyword>
<dbReference type="PIRSF" id="PIRSF006305">
    <property type="entry name" value="Maf"/>
    <property type="match status" value="1"/>
</dbReference>
<dbReference type="Pfam" id="PF02545">
    <property type="entry name" value="Maf"/>
    <property type="match status" value="1"/>
</dbReference>
<proteinExistence type="inferred from homology"/>
<evidence type="ECO:0000256" key="3">
    <source>
        <dbReference type="HAMAP-Rule" id="MF_00528"/>
    </source>
</evidence>
<dbReference type="GO" id="GO:0047429">
    <property type="term" value="F:nucleoside triphosphate diphosphatase activity"/>
    <property type="evidence" value="ECO:0007669"/>
    <property type="project" value="UniProtKB-EC"/>
</dbReference>
<accession>A0A2I1INU2</accession>
<dbReference type="NCBIfam" id="TIGR00172">
    <property type="entry name" value="maf"/>
    <property type="match status" value="1"/>
</dbReference>
<comment type="similarity">
    <text evidence="3">Belongs to the Maf family.</text>
</comment>
<keyword evidence="2 3" id="KW-0378">Hydrolase</keyword>
<sequence>MDLILASQSPARLKTLQNAGLSPHVQVANVDEEALLEADKDKTPAERVQHLARAKAQKIAASTNYQHPTCIVGCDSMLLIEGALVGKPHTPEEATKRWKKMRGGSGNLLTGHFLMVGTSKNWASRGATCATTVNFADLSDAEIEAYVKTGEPLEVAGAFTVDSLGGPFVTSIEGDYHSVVGISLPLLRKMYTELGGFWPDLWA</sequence>
<dbReference type="PANTHER" id="PTHR43213:SF5">
    <property type="entry name" value="BIFUNCTIONAL DTTP_UTP PYROPHOSPHATASE_METHYLTRANSFERASE PROTEIN-RELATED"/>
    <property type="match status" value="1"/>
</dbReference>
<evidence type="ECO:0000313" key="5">
    <source>
        <dbReference type="Proteomes" id="UP000235122"/>
    </source>
</evidence>
<dbReference type="SUPFAM" id="SSF52972">
    <property type="entry name" value="ITPase-like"/>
    <property type="match status" value="1"/>
</dbReference>
<dbReference type="GeneID" id="35867847"/>
<comment type="subcellular location">
    <subcellularLocation>
        <location evidence="3">Cytoplasm</location>
    </subcellularLocation>
</comment>
<dbReference type="HAMAP" id="MF_00528">
    <property type="entry name" value="Maf"/>
    <property type="match status" value="1"/>
</dbReference>
<dbReference type="InterPro" id="IPR003697">
    <property type="entry name" value="Maf-like"/>
</dbReference>
<name>A0A2I1INU2_9ACTO</name>
<feature type="active site" description="Proton acceptor" evidence="3">
    <location>
        <position position="75"/>
    </location>
</feature>
<dbReference type="CDD" id="cd00555">
    <property type="entry name" value="Maf"/>
    <property type="match status" value="1"/>
</dbReference>
<dbReference type="Gene3D" id="3.90.950.10">
    <property type="match status" value="1"/>
</dbReference>
<keyword evidence="5" id="KW-1185">Reference proteome</keyword>
<evidence type="ECO:0000313" key="4">
    <source>
        <dbReference type="EMBL" id="PKY72789.1"/>
    </source>
</evidence>
<comment type="catalytic activity">
    <reaction evidence="3">
        <text>a 2'-deoxyribonucleoside 5'-triphosphate + H2O = a 2'-deoxyribonucleoside 5'-phosphate + diphosphate + H(+)</text>
        <dbReference type="Rhea" id="RHEA:44644"/>
        <dbReference type="ChEBI" id="CHEBI:15377"/>
        <dbReference type="ChEBI" id="CHEBI:15378"/>
        <dbReference type="ChEBI" id="CHEBI:33019"/>
        <dbReference type="ChEBI" id="CHEBI:61560"/>
        <dbReference type="ChEBI" id="CHEBI:65317"/>
        <dbReference type="EC" id="3.6.1.9"/>
    </reaction>
</comment>
<comment type="caution">
    <text evidence="3">Lacks conserved residue(s) required for the propagation of feature annotation.</text>
</comment>
<comment type="catalytic activity">
    <reaction evidence="3">
        <text>a ribonucleoside 5'-triphosphate + H2O = a ribonucleoside 5'-phosphate + diphosphate + H(+)</text>
        <dbReference type="Rhea" id="RHEA:23996"/>
        <dbReference type="ChEBI" id="CHEBI:15377"/>
        <dbReference type="ChEBI" id="CHEBI:15378"/>
        <dbReference type="ChEBI" id="CHEBI:33019"/>
        <dbReference type="ChEBI" id="CHEBI:58043"/>
        <dbReference type="ChEBI" id="CHEBI:61557"/>
        <dbReference type="EC" id="3.6.1.9"/>
    </reaction>
</comment>
<dbReference type="EC" id="3.6.1.9" evidence="3"/>
<dbReference type="AlphaFoldDB" id="A0A2I1INU2"/>
<comment type="cofactor">
    <cofactor evidence="1 3">
        <name>a divalent metal cation</name>
        <dbReference type="ChEBI" id="CHEBI:60240"/>
    </cofactor>
</comment>
<comment type="function">
    <text evidence="3">Nucleoside triphosphate pyrophosphatase. May have a dual role in cell division arrest and in preventing the incorporation of modified nucleotides into cellular nucleic acids.</text>
</comment>
<dbReference type="EMBL" id="PKKO01000002">
    <property type="protein sequence ID" value="PKY72789.1"/>
    <property type="molecule type" value="Genomic_DNA"/>
</dbReference>
<reference evidence="4 5" key="1">
    <citation type="submission" date="2017-12" db="EMBL/GenBank/DDBJ databases">
        <title>Phylogenetic diversity of female urinary microbiome.</title>
        <authorList>
            <person name="Thomas-White K."/>
            <person name="Wolfe A.J."/>
        </authorList>
    </citation>
    <scope>NUCLEOTIDE SEQUENCE [LARGE SCALE GENOMIC DNA]</scope>
    <source>
        <strain evidence="4 5">UMB0402</strain>
    </source>
</reference>
<protein>
    <recommendedName>
        <fullName evidence="3">Nucleoside triphosphate pyrophosphatase</fullName>
        <ecNumber evidence="3">3.6.1.9</ecNumber>
    </recommendedName>
    <alternativeName>
        <fullName evidence="3">Nucleotide pyrophosphatase</fullName>
        <shortName evidence="3">Nucleotide PPase</shortName>
    </alternativeName>
</protein>
<comment type="caution">
    <text evidence="4">The sequence shown here is derived from an EMBL/GenBank/DDBJ whole genome shotgun (WGS) entry which is preliminary data.</text>
</comment>
<evidence type="ECO:0000256" key="2">
    <source>
        <dbReference type="ARBA" id="ARBA00022801"/>
    </source>
</evidence>
<organism evidence="4 5">
    <name type="scientific">Winkia neuii</name>
    <dbReference type="NCBI Taxonomy" id="33007"/>
    <lineage>
        <taxon>Bacteria</taxon>
        <taxon>Bacillati</taxon>
        <taxon>Actinomycetota</taxon>
        <taxon>Actinomycetes</taxon>
        <taxon>Actinomycetales</taxon>
        <taxon>Actinomycetaceae</taxon>
        <taxon>Winkia</taxon>
    </lineage>
</organism>
<dbReference type="InterPro" id="IPR029001">
    <property type="entry name" value="ITPase-like_fam"/>
</dbReference>
<gene>
    <name evidence="4" type="ORF">CYJ19_03870</name>
</gene>
<keyword evidence="3" id="KW-0963">Cytoplasm</keyword>
<dbReference type="STRING" id="33007.HMPREF3198_01451"/>
<dbReference type="GO" id="GO:0009117">
    <property type="term" value="P:nucleotide metabolic process"/>
    <property type="evidence" value="ECO:0007669"/>
    <property type="project" value="UniProtKB-KW"/>
</dbReference>
<evidence type="ECO:0000256" key="1">
    <source>
        <dbReference type="ARBA" id="ARBA00001968"/>
    </source>
</evidence>